<name>A0A1M7EAM1_9FLAO</name>
<dbReference type="STRING" id="69322.SAMN05443669_101658"/>
<dbReference type="PROSITE" id="PS51257">
    <property type="entry name" value="PROKAR_LIPOPROTEIN"/>
    <property type="match status" value="1"/>
</dbReference>
<dbReference type="Proteomes" id="UP000184260">
    <property type="component" value="Unassembled WGS sequence"/>
</dbReference>
<reference evidence="3" key="1">
    <citation type="submission" date="2016-11" db="EMBL/GenBank/DDBJ databases">
        <authorList>
            <person name="Varghese N."/>
            <person name="Submissions S."/>
        </authorList>
    </citation>
    <scope>NUCLEOTIDE SEQUENCE [LARGE SCALE GENOMIC DNA]</scope>
    <source>
        <strain evidence="3">DSM 3661</strain>
    </source>
</reference>
<organism evidence="2 3">
    <name type="scientific">Flavobacterium xanthum</name>
    <dbReference type="NCBI Taxonomy" id="69322"/>
    <lineage>
        <taxon>Bacteria</taxon>
        <taxon>Pseudomonadati</taxon>
        <taxon>Bacteroidota</taxon>
        <taxon>Flavobacteriia</taxon>
        <taxon>Flavobacteriales</taxon>
        <taxon>Flavobacteriaceae</taxon>
        <taxon>Flavobacterium</taxon>
    </lineage>
</organism>
<evidence type="ECO:0000313" key="3">
    <source>
        <dbReference type="Proteomes" id="UP000184260"/>
    </source>
</evidence>
<dbReference type="AlphaFoldDB" id="A0A1M7EAM1"/>
<evidence type="ECO:0000256" key="1">
    <source>
        <dbReference type="SAM" id="SignalP"/>
    </source>
</evidence>
<dbReference type="EMBL" id="FRBU01000016">
    <property type="protein sequence ID" value="SHL88793.1"/>
    <property type="molecule type" value="Genomic_DNA"/>
</dbReference>
<evidence type="ECO:0000313" key="2">
    <source>
        <dbReference type="EMBL" id="SHL88793.1"/>
    </source>
</evidence>
<keyword evidence="1" id="KW-0732">Signal</keyword>
<accession>A0A1M7EAM1</accession>
<feature type="chain" id="PRO_5012070839" description="GOLD domain-containing protein" evidence="1">
    <location>
        <begin position="18"/>
        <end position="133"/>
    </location>
</feature>
<gene>
    <name evidence="2" type="ORF">SAMN05443669_101658</name>
</gene>
<keyword evidence="3" id="KW-1185">Reference proteome</keyword>
<evidence type="ECO:0008006" key="4">
    <source>
        <dbReference type="Google" id="ProtNLM"/>
    </source>
</evidence>
<protein>
    <recommendedName>
        <fullName evidence="4">GOLD domain-containing protein</fullName>
    </recommendedName>
</protein>
<sequence>MKLKVIALALVVASGFASCSNDNDQPQMATKKAFISAVTGPTAGVVNQELTLIVAYDVENKCGVFNKFSETTTENTKEIEVETNLEGTDCGIAAVTKTTTYKFKSSVAGTYIFKFKKSATEFITQTIVISSAT</sequence>
<proteinExistence type="predicted"/>
<feature type="signal peptide" evidence="1">
    <location>
        <begin position="1"/>
        <end position="17"/>
    </location>
</feature>